<feature type="region of interest" description="Disordered" evidence="1">
    <location>
        <begin position="1"/>
        <end position="34"/>
    </location>
</feature>
<name>A0A8S9MIT6_BRACR</name>
<evidence type="ECO:0000256" key="1">
    <source>
        <dbReference type="SAM" id="MobiDB-lite"/>
    </source>
</evidence>
<comment type="caution">
    <text evidence="2">The sequence shown here is derived from an EMBL/GenBank/DDBJ whole genome shotgun (WGS) entry which is preliminary data.</text>
</comment>
<gene>
    <name evidence="2" type="ORF">F2Q68_00040327</name>
</gene>
<organism evidence="2 3">
    <name type="scientific">Brassica cretica</name>
    <name type="common">Mustard</name>
    <dbReference type="NCBI Taxonomy" id="69181"/>
    <lineage>
        <taxon>Eukaryota</taxon>
        <taxon>Viridiplantae</taxon>
        <taxon>Streptophyta</taxon>
        <taxon>Embryophyta</taxon>
        <taxon>Tracheophyta</taxon>
        <taxon>Spermatophyta</taxon>
        <taxon>Magnoliopsida</taxon>
        <taxon>eudicotyledons</taxon>
        <taxon>Gunneridae</taxon>
        <taxon>Pentapetalae</taxon>
        <taxon>rosids</taxon>
        <taxon>malvids</taxon>
        <taxon>Brassicales</taxon>
        <taxon>Brassicaceae</taxon>
        <taxon>Brassiceae</taxon>
        <taxon>Brassica</taxon>
    </lineage>
</organism>
<dbReference type="AlphaFoldDB" id="A0A8S9MIT6"/>
<proteinExistence type="predicted"/>
<sequence>MSSISCFSGGSRLPFPLGSTAQRRQHHTSAGSVPSGVRSMRLSFLLTTFPRLENPLRHPPSIPLQVQLQASASYVCKSGVRGDPHLTRVLDLEACRGEP</sequence>
<dbReference type="Proteomes" id="UP000712281">
    <property type="component" value="Unassembled WGS sequence"/>
</dbReference>
<reference evidence="2" key="1">
    <citation type="submission" date="2019-12" db="EMBL/GenBank/DDBJ databases">
        <title>Genome sequencing and annotation of Brassica cretica.</title>
        <authorList>
            <person name="Studholme D.J."/>
            <person name="Sarris P.F."/>
        </authorList>
    </citation>
    <scope>NUCLEOTIDE SEQUENCE</scope>
    <source>
        <strain evidence="2">PFS-001/15</strain>
        <tissue evidence="2">Leaf</tissue>
    </source>
</reference>
<protein>
    <submittedName>
        <fullName evidence="2">Uncharacterized protein</fullName>
    </submittedName>
</protein>
<evidence type="ECO:0000313" key="3">
    <source>
        <dbReference type="Proteomes" id="UP000712281"/>
    </source>
</evidence>
<accession>A0A8S9MIT6</accession>
<evidence type="ECO:0000313" key="2">
    <source>
        <dbReference type="EMBL" id="KAF2620284.1"/>
    </source>
</evidence>
<dbReference type="EMBL" id="QGKW02000007">
    <property type="protein sequence ID" value="KAF2620284.1"/>
    <property type="molecule type" value="Genomic_DNA"/>
</dbReference>